<dbReference type="GeneID" id="25727007"/>
<feature type="compositionally biased region" description="Low complexity" evidence="5">
    <location>
        <begin position="266"/>
        <end position="284"/>
    </location>
</feature>
<feature type="region of interest" description="Disordered" evidence="5">
    <location>
        <begin position="149"/>
        <end position="194"/>
    </location>
</feature>
<dbReference type="InterPro" id="IPR002893">
    <property type="entry name" value="Znf_MYND"/>
</dbReference>
<evidence type="ECO:0000256" key="1">
    <source>
        <dbReference type="ARBA" id="ARBA00022723"/>
    </source>
</evidence>
<dbReference type="AlphaFoldDB" id="A0A0D2NRZ3"/>
<evidence type="ECO:0000313" key="8">
    <source>
        <dbReference type="Proteomes" id="UP000054498"/>
    </source>
</evidence>
<keyword evidence="3" id="KW-0862">Zinc</keyword>
<evidence type="ECO:0000313" key="7">
    <source>
        <dbReference type="EMBL" id="KIZ07056.1"/>
    </source>
</evidence>
<feature type="compositionally biased region" description="Low complexity" evidence="5">
    <location>
        <begin position="171"/>
        <end position="194"/>
    </location>
</feature>
<dbReference type="SUPFAM" id="SSF144232">
    <property type="entry name" value="HIT/MYND zinc finger-like"/>
    <property type="match status" value="1"/>
</dbReference>
<dbReference type="PROSITE" id="PS50865">
    <property type="entry name" value="ZF_MYND_2"/>
    <property type="match status" value="1"/>
</dbReference>
<feature type="non-terminal residue" evidence="7">
    <location>
        <position position="1"/>
    </location>
</feature>
<dbReference type="Pfam" id="PF01753">
    <property type="entry name" value="zf-MYND"/>
    <property type="match status" value="1"/>
</dbReference>
<evidence type="ECO:0000256" key="5">
    <source>
        <dbReference type="SAM" id="MobiDB-lite"/>
    </source>
</evidence>
<organism evidence="7 8">
    <name type="scientific">Monoraphidium neglectum</name>
    <dbReference type="NCBI Taxonomy" id="145388"/>
    <lineage>
        <taxon>Eukaryota</taxon>
        <taxon>Viridiplantae</taxon>
        <taxon>Chlorophyta</taxon>
        <taxon>core chlorophytes</taxon>
        <taxon>Chlorophyceae</taxon>
        <taxon>CS clade</taxon>
        <taxon>Sphaeropleales</taxon>
        <taxon>Selenastraceae</taxon>
        <taxon>Monoraphidium</taxon>
    </lineage>
</organism>
<accession>A0A0D2NRZ3</accession>
<dbReference type="Proteomes" id="UP000054498">
    <property type="component" value="Unassembled WGS sequence"/>
</dbReference>
<reference evidence="7 8" key="1">
    <citation type="journal article" date="2013" name="BMC Genomics">
        <title>Reconstruction of the lipid metabolism for the microalga Monoraphidium neglectum from its genome sequence reveals characteristics suitable for biofuel production.</title>
        <authorList>
            <person name="Bogen C."/>
            <person name="Al-Dilaimi A."/>
            <person name="Albersmeier A."/>
            <person name="Wichmann J."/>
            <person name="Grundmann M."/>
            <person name="Rupp O."/>
            <person name="Lauersen K.J."/>
            <person name="Blifernez-Klassen O."/>
            <person name="Kalinowski J."/>
            <person name="Goesmann A."/>
            <person name="Mussgnug J.H."/>
            <person name="Kruse O."/>
        </authorList>
    </citation>
    <scope>NUCLEOTIDE SEQUENCE [LARGE SCALE GENOMIC DNA]</scope>
    <source>
        <strain evidence="7 8">SAG 48.87</strain>
    </source>
</reference>
<keyword evidence="8" id="KW-1185">Reference proteome</keyword>
<feature type="region of interest" description="Disordered" evidence="5">
    <location>
        <begin position="266"/>
        <end position="295"/>
    </location>
</feature>
<proteinExistence type="predicted"/>
<evidence type="ECO:0000256" key="3">
    <source>
        <dbReference type="ARBA" id="ARBA00022833"/>
    </source>
</evidence>
<gene>
    <name evidence="7" type="ORF">MNEG_0889</name>
</gene>
<feature type="domain" description="MYND-type" evidence="6">
    <location>
        <begin position="305"/>
        <end position="348"/>
    </location>
</feature>
<dbReference type="OrthoDB" id="432970at2759"/>
<keyword evidence="2 4" id="KW-0863">Zinc-finger</keyword>
<name>A0A0D2NRZ3_9CHLO</name>
<evidence type="ECO:0000256" key="4">
    <source>
        <dbReference type="PROSITE-ProRule" id="PRU00134"/>
    </source>
</evidence>
<dbReference type="RefSeq" id="XP_013906075.1">
    <property type="nucleotide sequence ID" value="XM_014050621.1"/>
</dbReference>
<evidence type="ECO:0000259" key="6">
    <source>
        <dbReference type="PROSITE" id="PS50865"/>
    </source>
</evidence>
<keyword evidence="1" id="KW-0479">Metal-binding</keyword>
<feature type="compositionally biased region" description="Pro residues" evidence="5">
    <location>
        <begin position="285"/>
        <end position="295"/>
    </location>
</feature>
<sequence>DACVAAGLAVALVREAQPGDQWRRAVGALLPAAARALQRAAAAVLGAGRRGVSGELRPACLTLFALAADLTRTLPPCGLPGAREDPGAMAVALEAAPALLDTLCSLIASEWWTAEADGLPSPAAVIADAPPPPCGDAPPCEQLLLRVRQHASRQGSSGRQGAKQGEGRQESSQQPGRRQLQPGQRRSGSSVDAAAGATAAITTAPITAAAPTAAGAAAAASGLSAPTAVALAAAAAHVAVAASPAAADAAAAAAAAAPAAAVQVSGAAGAQPPRPPAGQREGPPGMAPGPAPPANLPGPAPCRSCAACGKQAERDGVRLRVCRGCRAVSYCSVECARADWKGGHRTSCKAAQAERAASGVGAAQPAAASAGWTQGGAGSAAG</sequence>
<evidence type="ECO:0000256" key="2">
    <source>
        <dbReference type="ARBA" id="ARBA00022771"/>
    </source>
</evidence>
<protein>
    <recommendedName>
        <fullName evidence="6">MYND-type domain-containing protein</fullName>
    </recommendedName>
</protein>
<dbReference type="STRING" id="145388.A0A0D2NRZ3"/>
<dbReference type="Gene3D" id="6.10.140.2220">
    <property type="match status" value="1"/>
</dbReference>
<dbReference type="KEGG" id="mng:MNEG_0889"/>
<dbReference type="GO" id="GO:0008270">
    <property type="term" value="F:zinc ion binding"/>
    <property type="evidence" value="ECO:0007669"/>
    <property type="project" value="UniProtKB-KW"/>
</dbReference>
<dbReference type="EMBL" id="KK100300">
    <property type="protein sequence ID" value="KIZ07056.1"/>
    <property type="molecule type" value="Genomic_DNA"/>
</dbReference>